<dbReference type="PANTHER" id="PTHR43611:SF3">
    <property type="entry name" value="FLAVIN MONONUCLEOTIDE HYDROLASE 1, CHLOROPLATIC"/>
    <property type="match status" value="1"/>
</dbReference>
<comment type="caution">
    <text evidence="1">The sequence shown here is derived from an EMBL/GenBank/DDBJ whole genome shotgun (WGS) entry which is preliminary data.</text>
</comment>
<keyword evidence="2" id="KW-1185">Reference proteome</keyword>
<dbReference type="PANTHER" id="PTHR43611">
    <property type="entry name" value="ALPHA-D-GLUCOSE 1-PHOSPHATE PHOSPHATASE"/>
    <property type="match status" value="1"/>
</dbReference>
<dbReference type="Proteomes" id="UP001427805">
    <property type="component" value="Unassembled WGS sequence"/>
</dbReference>
<dbReference type="SFLD" id="SFLDG01129">
    <property type="entry name" value="C1.5:_HAD__Beta-PGM__Phosphata"/>
    <property type="match status" value="1"/>
</dbReference>
<accession>A0ABV0B954</accession>
<proteinExistence type="predicted"/>
<dbReference type="InterPro" id="IPR036412">
    <property type="entry name" value="HAD-like_sf"/>
</dbReference>
<sequence>MGAPSAVIFDVGNVLYHWEPRRLFERLIDDDRALDAFLDEVVTKAWHFQHDAGRPFAETSAELASLHPQHADLIALWGPEFNQTLPGPIEGMPEIVADLDARGVPIYGITNFSGEFWPPFRDREAALFDRFRDIVVSGDEGLVKPDPAIYALALKRFGLAGPDAVFVDDVPANVEAAAAAGIHALLFTDAPSFRAELERLGLL</sequence>
<dbReference type="Gene3D" id="3.40.50.1000">
    <property type="entry name" value="HAD superfamily/HAD-like"/>
    <property type="match status" value="1"/>
</dbReference>
<evidence type="ECO:0000313" key="1">
    <source>
        <dbReference type="EMBL" id="MEN3747261.1"/>
    </source>
</evidence>
<dbReference type="PRINTS" id="PR00413">
    <property type="entry name" value="HADHALOGNASE"/>
</dbReference>
<dbReference type="SUPFAM" id="SSF56784">
    <property type="entry name" value="HAD-like"/>
    <property type="match status" value="1"/>
</dbReference>
<evidence type="ECO:0000313" key="2">
    <source>
        <dbReference type="Proteomes" id="UP001427805"/>
    </source>
</evidence>
<dbReference type="NCBIfam" id="TIGR01549">
    <property type="entry name" value="HAD-SF-IA-v1"/>
    <property type="match status" value="1"/>
</dbReference>
<name>A0ABV0B954_9SPHN</name>
<dbReference type="Pfam" id="PF00702">
    <property type="entry name" value="Hydrolase"/>
    <property type="match status" value="1"/>
</dbReference>
<gene>
    <name evidence="1" type="ORF">TPR58_08775</name>
</gene>
<dbReference type="InterPro" id="IPR006439">
    <property type="entry name" value="HAD-SF_hydro_IA"/>
</dbReference>
<dbReference type="CDD" id="cd02603">
    <property type="entry name" value="HAD_sEH-N_like"/>
    <property type="match status" value="1"/>
</dbReference>
<dbReference type="NCBIfam" id="TIGR01509">
    <property type="entry name" value="HAD-SF-IA-v3"/>
    <property type="match status" value="1"/>
</dbReference>
<dbReference type="EMBL" id="JBDIZK010000004">
    <property type="protein sequence ID" value="MEN3747261.1"/>
    <property type="molecule type" value="Genomic_DNA"/>
</dbReference>
<dbReference type="InterPro" id="IPR023214">
    <property type="entry name" value="HAD_sf"/>
</dbReference>
<reference evidence="1 2" key="1">
    <citation type="submission" date="2024-05" db="EMBL/GenBank/DDBJ databases">
        <title>Sphingomonas sp. HF-S3 16S ribosomal RNA gene Genome sequencing and assembly.</title>
        <authorList>
            <person name="Lee H."/>
        </authorList>
    </citation>
    <scope>NUCLEOTIDE SEQUENCE [LARGE SCALE GENOMIC DNA]</scope>
    <source>
        <strain evidence="1 2">HF-S3</strain>
    </source>
</reference>
<dbReference type="RefSeq" id="WP_346246255.1">
    <property type="nucleotide sequence ID" value="NZ_JBDIZK010000004.1"/>
</dbReference>
<dbReference type="SFLD" id="SFLDS00003">
    <property type="entry name" value="Haloacid_Dehalogenase"/>
    <property type="match status" value="1"/>
</dbReference>
<organism evidence="1 2">
    <name type="scientific">Sphingomonas rustica</name>
    <dbReference type="NCBI Taxonomy" id="3103142"/>
    <lineage>
        <taxon>Bacteria</taxon>
        <taxon>Pseudomonadati</taxon>
        <taxon>Pseudomonadota</taxon>
        <taxon>Alphaproteobacteria</taxon>
        <taxon>Sphingomonadales</taxon>
        <taxon>Sphingomonadaceae</taxon>
        <taxon>Sphingomonas</taxon>
    </lineage>
</organism>
<protein>
    <submittedName>
        <fullName evidence="1">HAD family phosphatase</fullName>
    </submittedName>
</protein>